<evidence type="ECO:0000259" key="11">
    <source>
        <dbReference type="Pfam" id="PF00712"/>
    </source>
</evidence>
<dbReference type="OrthoDB" id="8421503at2"/>
<dbReference type="SMART" id="SM00480">
    <property type="entry name" value="POL3Bc"/>
    <property type="match status" value="1"/>
</dbReference>
<evidence type="ECO:0000256" key="2">
    <source>
        <dbReference type="ARBA" id="ARBA00010752"/>
    </source>
</evidence>
<dbReference type="InterPro" id="IPR022637">
    <property type="entry name" value="DNA_polIII_beta_cen"/>
</dbReference>
<dbReference type="InterPro" id="IPR022634">
    <property type="entry name" value="DNA_polIII_beta_N"/>
</dbReference>
<keyword evidence="4 10" id="KW-0963">Cytoplasm</keyword>
<dbReference type="STRING" id="45068.Llon_0928"/>
<organism evidence="14 15">
    <name type="scientific">Legionella londiniensis</name>
    <dbReference type="NCBI Taxonomy" id="45068"/>
    <lineage>
        <taxon>Bacteria</taxon>
        <taxon>Pseudomonadati</taxon>
        <taxon>Pseudomonadota</taxon>
        <taxon>Gammaproteobacteria</taxon>
        <taxon>Legionellales</taxon>
        <taxon>Legionellaceae</taxon>
        <taxon>Legionella</taxon>
    </lineage>
</organism>
<reference evidence="14 15" key="1">
    <citation type="submission" date="2015-11" db="EMBL/GenBank/DDBJ databases">
        <title>Genomic analysis of 38 Legionella species identifies large and diverse effector repertoires.</title>
        <authorList>
            <person name="Burstein D."/>
            <person name="Amaro F."/>
            <person name="Zusman T."/>
            <person name="Lifshitz Z."/>
            <person name="Cohen O."/>
            <person name="Gilbert J.A."/>
            <person name="Pupko T."/>
            <person name="Shuman H.A."/>
            <person name="Segal G."/>
        </authorList>
    </citation>
    <scope>NUCLEOTIDE SEQUENCE [LARGE SCALE GENOMIC DNA]</scope>
    <source>
        <strain evidence="14 15">ATCC 49505</strain>
    </source>
</reference>
<protein>
    <recommendedName>
        <fullName evidence="3 10">Beta sliding clamp</fullName>
    </recommendedName>
</protein>
<dbReference type="Pfam" id="PF02768">
    <property type="entry name" value="DNA_pol3_beta_3"/>
    <property type="match status" value="1"/>
</dbReference>
<evidence type="ECO:0000313" key="14">
    <source>
        <dbReference type="EMBL" id="KTD21763.1"/>
    </source>
</evidence>
<comment type="caution">
    <text evidence="14">The sequence shown here is derived from an EMBL/GenBank/DDBJ whole genome shotgun (WGS) entry which is preliminary data.</text>
</comment>
<evidence type="ECO:0000256" key="6">
    <source>
        <dbReference type="ARBA" id="ARBA00022695"/>
    </source>
</evidence>
<sequence>MFELSIHKQHLLTPLLTVAGAVDKKQSLAILSNMLLKMSGDQLLLTATDLEIEMTARVPCTGEGTGSITVPAKKFVDIIRSLDDDAVPTIACHQDEVFIKQARSRFKLASLPAANYPNSEDEVSDVEFTLPRASLMHLLQSTHFATSQQDVRVFLNGLLLELDAQTITAVGTDGHRMAISRIPCEAFGQHLRLLLPRKGVQEVLRLLSNISDEQIGIATGRNHFKLITNQYTFLSKLIEARFPAYNKAIPRHQDKQVVIERDLLRRALSRIIILANEKSKAVLLHMHEGQLTLVANNQEQEEAVEMLEAKTEGDELKIGVNAGYLLDVLNHLDSGLLRLSMLNADSSILVESLDDDQYQYIIMPMKI</sequence>
<keyword evidence="9" id="KW-0238">DNA-binding</keyword>
<dbReference type="InterPro" id="IPR046938">
    <property type="entry name" value="DNA_clamp_sf"/>
</dbReference>
<dbReference type="GO" id="GO:0009360">
    <property type="term" value="C:DNA polymerase III complex"/>
    <property type="evidence" value="ECO:0007669"/>
    <property type="project" value="InterPro"/>
</dbReference>
<accession>A0A0W0VNX5</accession>
<dbReference type="PIRSF" id="PIRSF000804">
    <property type="entry name" value="DNA_pol_III_b"/>
    <property type="match status" value="1"/>
</dbReference>
<comment type="subcellular location">
    <subcellularLocation>
        <location evidence="1 10">Cytoplasm</location>
    </subcellularLocation>
</comment>
<dbReference type="PANTHER" id="PTHR30478:SF0">
    <property type="entry name" value="BETA SLIDING CLAMP"/>
    <property type="match status" value="1"/>
</dbReference>
<comment type="subunit">
    <text evidence="10">Forms a ring-shaped head-to-tail homodimer around DNA.</text>
</comment>
<keyword evidence="5 10" id="KW-0808">Transferase</keyword>
<dbReference type="GO" id="GO:0008408">
    <property type="term" value="F:3'-5' exonuclease activity"/>
    <property type="evidence" value="ECO:0007669"/>
    <property type="project" value="InterPro"/>
</dbReference>
<dbReference type="RefSeq" id="WP_058528925.1">
    <property type="nucleotide sequence ID" value="NZ_CAAAHZ010000002.1"/>
</dbReference>
<evidence type="ECO:0000313" key="15">
    <source>
        <dbReference type="Proteomes" id="UP000054997"/>
    </source>
</evidence>
<dbReference type="Gene3D" id="3.70.10.10">
    <property type="match status" value="1"/>
</dbReference>
<name>A0A0W0VNX5_9GAMM</name>
<dbReference type="Pfam" id="PF00712">
    <property type="entry name" value="DNA_pol3_beta"/>
    <property type="match status" value="1"/>
</dbReference>
<gene>
    <name evidence="14" type="primary">dnaN</name>
    <name evidence="14" type="ORF">Llon_0928</name>
</gene>
<evidence type="ECO:0000256" key="7">
    <source>
        <dbReference type="ARBA" id="ARBA00022705"/>
    </source>
</evidence>
<keyword evidence="8 10" id="KW-0239">DNA-directed DNA polymerase</keyword>
<dbReference type="NCBIfam" id="TIGR00663">
    <property type="entry name" value="dnan"/>
    <property type="match status" value="1"/>
</dbReference>
<evidence type="ECO:0000259" key="13">
    <source>
        <dbReference type="Pfam" id="PF02768"/>
    </source>
</evidence>
<dbReference type="InterPro" id="IPR001001">
    <property type="entry name" value="DNA_polIII_beta"/>
</dbReference>
<keyword evidence="7 10" id="KW-0235">DNA replication</keyword>
<evidence type="ECO:0000256" key="8">
    <source>
        <dbReference type="ARBA" id="ARBA00022932"/>
    </source>
</evidence>
<evidence type="ECO:0000256" key="4">
    <source>
        <dbReference type="ARBA" id="ARBA00022490"/>
    </source>
</evidence>
<feature type="domain" description="DNA polymerase III beta sliding clamp C-terminal" evidence="13">
    <location>
        <begin position="247"/>
        <end position="365"/>
    </location>
</feature>
<dbReference type="Gene3D" id="3.10.150.10">
    <property type="entry name" value="DNA Polymerase III, subunit A, domain 2"/>
    <property type="match status" value="1"/>
</dbReference>
<dbReference type="GO" id="GO:0005737">
    <property type="term" value="C:cytoplasm"/>
    <property type="evidence" value="ECO:0007669"/>
    <property type="project" value="UniProtKB-SubCell"/>
</dbReference>
<dbReference type="GO" id="GO:0003887">
    <property type="term" value="F:DNA-directed DNA polymerase activity"/>
    <property type="evidence" value="ECO:0007669"/>
    <property type="project" value="UniProtKB-UniRule"/>
</dbReference>
<dbReference type="Proteomes" id="UP000054997">
    <property type="component" value="Unassembled WGS sequence"/>
</dbReference>
<evidence type="ECO:0000256" key="1">
    <source>
        <dbReference type="ARBA" id="ARBA00004496"/>
    </source>
</evidence>
<dbReference type="SUPFAM" id="SSF55979">
    <property type="entry name" value="DNA clamp"/>
    <property type="match status" value="3"/>
</dbReference>
<evidence type="ECO:0000259" key="12">
    <source>
        <dbReference type="Pfam" id="PF02767"/>
    </source>
</evidence>
<dbReference type="CDD" id="cd00140">
    <property type="entry name" value="beta_clamp"/>
    <property type="match status" value="1"/>
</dbReference>
<evidence type="ECO:0000256" key="9">
    <source>
        <dbReference type="ARBA" id="ARBA00023125"/>
    </source>
</evidence>
<comment type="function">
    <text evidence="10">Confers DNA tethering and processivity to DNA polymerases and other proteins. Acts as a clamp, forming a ring around DNA (a reaction catalyzed by the clamp-loading complex) which diffuses in an ATP-independent manner freely and bidirectionally along dsDNA. Initially characterized for its ability to contact the catalytic subunit of DNA polymerase III (Pol III), a complex, multichain enzyme responsible for most of the replicative synthesis in bacteria; Pol III exhibits 3'-5' exonuclease proofreading activity. The beta chain is required for initiation of replication as well as for processivity of DNA replication.</text>
</comment>
<dbReference type="AlphaFoldDB" id="A0A0W0VNX5"/>
<dbReference type="GO" id="GO:0006271">
    <property type="term" value="P:DNA strand elongation involved in DNA replication"/>
    <property type="evidence" value="ECO:0007669"/>
    <property type="project" value="TreeGrafter"/>
</dbReference>
<comment type="similarity">
    <text evidence="2 10">Belongs to the beta sliding clamp family.</text>
</comment>
<evidence type="ECO:0000256" key="10">
    <source>
        <dbReference type="PIRNR" id="PIRNR000804"/>
    </source>
</evidence>
<dbReference type="EMBL" id="LNYK01000014">
    <property type="protein sequence ID" value="KTD21763.1"/>
    <property type="molecule type" value="Genomic_DNA"/>
</dbReference>
<keyword evidence="15" id="KW-1185">Reference proteome</keyword>
<dbReference type="InterPro" id="IPR022635">
    <property type="entry name" value="DNA_polIII_beta_C"/>
</dbReference>
<dbReference type="PANTHER" id="PTHR30478">
    <property type="entry name" value="DNA POLYMERASE III SUBUNIT BETA"/>
    <property type="match status" value="1"/>
</dbReference>
<feature type="domain" description="DNA polymerase III beta sliding clamp central" evidence="12">
    <location>
        <begin position="130"/>
        <end position="243"/>
    </location>
</feature>
<feature type="domain" description="DNA polymerase III beta sliding clamp N-terminal" evidence="11">
    <location>
        <begin position="3"/>
        <end position="118"/>
    </location>
</feature>
<dbReference type="GO" id="GO:0003677">
    <property type="term" value="F:DNA binding"/>
    <property type="evidence" value="ECO:0007669"/>
    <property type="project" value="UniProtKB-UniRule"/>
</dbReference>
<evidence type="ECO:0000256" key="3">
    <source>
        <dbReference type="ARBA" id="ARBA00021035"/>
    </source>
</evidence>
<keyword evidence="6 10" id="KW-0548">Nucleotidyltransferase</keyword>
<proteinExistence type="inferred from homology"/>
<evidence type="ECO:0000256" key="5">
    <source>
        <dbReference type="ARBA" id="ARBA00022679"/>
    </source>
</evidence>
<dbReference type="Pfam" id="PF02767">
    <property type="entry name" value="DNA_pol3_beta_2"/>
    <property type="match status" value="1"/>
</dbReference>
<dbReference type="PATRIC" id="fig|45068.5.peg.1004"/>